<dbReference type="GO" id="GO:0005886">
    <property type="term" value="C:plasma membrane"/>
    <property type="evidence" value="ECO:0007669"/>
    <property type="project" value="TreeGrafter"/>
</dbReference>
<evidence type="ECO:0000256" key="3">
    <source>
        <dbReference type="ARBA" id="ARBA00022723"/>
    </source>
</evidence>
<dbReference type="GO" id="GO:0051539">
    <property type="term" value="F:4 iron, 4 sulfur cluster binding"/>
    <property type="evidence" value="ECO:0007669"/>
    <property type="project" value="UniProtKB-KW"/>
</dbReference>
<feature type="transmembrane region" description="Helical" evidence="7">
    <location>
        <begin position="330"/>
        <end position="350"/>
    </location>
</feature>
<dbReference type="InterPro" id="IPR013783">
    <property type="entry name" value="Ig-like_fold"/>
</dbReference>
<dbReference type="SUPFAM" id="SSF54862">
    <property type="entry name" value="4Fe-4S ferredoxins"/>
    <property type="match status" value="1"/>
</dbReference>
<comment type="caution">
    <text evidence="9">The sequence shown here is derived from an EMBL/GenBank/DDBJ whole genome shotgun (WGS) entry which is preliminary data.</text>
</comment>
<evidence type="ECO:0000256" key="5">
    <source>
        <dbReference type="ARBA" id="ARBA00023004"/>
    </source>
</evidence>
<dbReference type="InterPro" id="IPR014116">
    <property type="entry name" value="Cyt_c_oxidase_cbb3_FixG"/>
</dbReference>
<feature type="domain" description="4Fe-4S ferredoxin-type" evidence="8">
    <location>
        <begin position="247"/>
        <end position="275"/>
    </location>
</feature>
<dbReference type="Pfam" id="PF12801">
    <property type="entry name" value="Fer4_5"/>
    <property type="match status" value="1"/>
</dbReference>
<keyword evidence="1" id="KW-0813">Transport</keyword>
<feature type="transmembrane region" description="Helical" evidence="7">
    <location>
        <begin position="151"/>
        <end position="168"/>
    </location>
</feature>
<keyword evidence="7" id="KW-0472">Membrane</keyword>
<dbReference type="PANTHER" id="PTHR30176">
    <property type="entry name" value="FERREDOXIN-TYPE PROTEIN NAPH"/>
    <property type="match status" value="1"/>
</dbReference>
<dbReference type="AlphaFoldDB" id="A0A845I253"/>
<keyword evidence="10" id="KW-1185">Reference proteome</keyword>
<protein>
    <submittedName>
        <fullName evidence="9">Cytochrome c oxidase accessory protein CcoG</fullName>
    </submittedName>
</protein>
<dbReference type="Pfam" id="PF11614">
    <property type="entry name" value="FixG_C"/>
    <property type="match status" value="1"/>
</dbReference>
<dbReference type="PROSITE" id="PS00198">
    <property type="entry name" value="4FE4S_FER_1"/>
    <property type="match status" value="1"/>
</dbReference>
<keyword evidence="6" id="KW-0411">Iron-sulfur</keyword>
<keyword evidence="4" id="KW-0249">Electron transport</keyword>
<dbReference type="InterPro" id="IPR032879">
    <property type="entry name" value="FixG_C"/>
</dbReference>
<keyword evidence="7" id="KW-1133">Transmembrane helix</keyword>
<evidence type="ECO:0000256" key="7">
    <source>
        <dbReference type="SAM" id="Phobius"/>
    </source>
</evidence>
<dbReference type="PROSITE" id="PS51379">
    <property type="entry name" value="4FE4S_FER_2"/>
    <property type="match status" value="1"/>
</dbReference>
<evidence type="ECO:0000256" key="1">
    <source>
        <dbReference type="ARBA" id="ARBA00022448"/>
    </source>
</evidence>
<dbReference type="EMBL" id="WWCL01000003">
    <property type="protein sequence ID" value="MYN46187.1"/>
    <property type="molecule type" value="Genomic_DNA"/>
</dbReference>
<evidence type="ECO:0000313" key="10">
    <source>
        <dbReference type="Proteomes" id="UP000444316"/>
    </source>
</evidence>
<keyword evidence="7" id="KW-0812">Transmembrane</keyword>
<evidence type="ECO:0000256" key="4">
    <source>
        <dbReference type="ARBA" id="ARBA00022982"/>
    </source>
</evidence>
<dbReference type="PANTHER" id="PTHR30176:SF3">
    <property type="entry name" value="FERREDOXIN-TYPE PROTEIN NAPH"/>
    <property type="match status" value="1"/>
</dbReference>
<dbReference type="RefSeq" id="WP_161035768.1">
    <property type="nucleotide sequence ID" value="NZ_WWCL01000003.1"/>
</dbReference>
<accession>A0A845I253</accession>
<keyword evidence="2" id="KW-0004">4Fe-4S</keyword>
<evidence type="ECO:0000256" key="6">
    <source>
        <dbReference type="ARBA" id="ARBA00023014"/>
    </source>
</evidence>
<sequence length="462" mass="52649">MNEPAPQVIKMYAAREEIYPREIKGKYVSLRWLFVWLTQLVFYCTPWLQWNDRQAVLFDLGARKFYIFGIVLWPQDFIYLAALLIISAYLLFLATAVAGRVWCGFACPQTVYTEIFLWIERKFEGNRSARMALDKQPPSFKKFAKKTGKHLTWALLALWTGYTFVGYFTPIKVLGSEAFTLSFGPWEWFWVVFYAFATYGNAGWMREQVCKYMCPYARFQSSMFDKDTLIISYDKERGEPRAPISKSKQQTGNGSCIDCSLCVQVCPTGIDIRNGLQYECIGCASCVDACNSVMDKIGQPRGLVRYTTEHGLVNKYTPAQIRERTFRPRVRIYTAILGLIVCAAAASLYLRTPLKMDVIRDRGSMGREVEDGMIENVYRLQIMNTSERGHTYKIRVGGLDTLTQVTADQVVVAATETKAYPIRLRVAHGVGKPGSNKIDVELTAIDEPSLHVKEHAVFIVPR</sequence>
<feature type="transmembrane region" description="Helical" evidence="7">
    <location>
        <begin position="188"/>
        <end position="205"/>
    </location>
</feature>
<keyword evidence="3" id="KW-0479">Metal-binding</keyword>
<gene>
    <name evidence="9" type="primary">ccoG</name>
    <name evidence="9" type="ORF">GTP23_14135</name>
</gene>
<keyword evidence="5" id="KW-0408">Iron</keyword>
<dbReference type="GO" id="GO:0046872">
    <property type="term" value="F:metal ion binding"/>
    <property type="evidence" value="ECO:0007669"/>
    <property type="project" value="UniProtKB-KW"/>
</dbReference>
<feature type="transmembrane region" description="Helical" evidence="7">
    <location>
        <begin position="30"/>
        <end position="50"/>
    </location>
</feature>
<evidence type="ECO:0000313" key="9">
    <source>
        <dbReference type="EMBL" id="MYN46187.1"/>
    </source>
</evidence>
<evidence type="ECO:0000259" key="8">
    <source>
        <dbReference type="PROSITE" id="PS51379"/>
    </source>
</evidence>
<proteinExistence type="predicted"/>
<dbReference type="InterPro" id="IPR017900">
    <property type="entry name" value="4Fe4S_Fe_S_CS"/>
</dbReference>
<feature type="transmembrane region" description="Helical" evidence="7">
    <location>
        <begin position="77"/>
        <end position="98"/>
    </location>
</feature>
<dbReference type="Gene3D" id="2.60.40.10">
    <property type="entry name" value="Immunoglobulins"/>
    <property type="match status" value="1"/>
</dbReference>
<dbReference type="InterPro" id="IPR051684">
    <property type="entry name" value="Electron_Trans/Redox"/>
</dbReference>
<dbReference type="Proteomes" id="UP000444316">
    <property type="component" value="Unassembled WGS sequence"/>
</dbReference>
<evidence type="ECO:0000256" key="2">
    <source>
        <dbReference type="ARBA" id="ARBA00022485"/>
    </source>
</evidence>
<reference evidence="9" key="1">
    <citation type="submission" date="2019-12" db="EMBL/GenBank/DDBJ databases">
        <title>Novel species isolated from a subtropical stream in China.</title>
        <authorList>
            <person name="Lu H."/>
        </authorList>
    </citation>
    <scope>NUCLEOTIDE SEQUENCE [LARGE SCALE GENOMIC DNA]</scope>
    <source>
        <strain evidence="9">FT93W</strain>
    </source>
</reference>
<dbReference type="InterPro" id="IPR017896">
    <property type="entry name" value="4Fe4S_Fe-S-bd"/>
</dbReference>
<dbReference type="NCBIfam" id="TIGR02745">
    <property type="entry name" value="ccoG_rdxA_fixG"/>
    <property type="match status" value="1"/>
</dbReference>
<organism evidence="9 10">
    <name type="scientific">Duganella fentianensis</name>
    <dbReference type="NCBI Taxonomy" id="2692177"/>
    <lineage>
        <taxon>Bacteria</taxon>
        <taxon>Pseudomonadati</taxon>
        <taxon>Pseudomonadota</taxon>
        <taxon>Betaproteobacteria</taxon>
        <taxon>Burkholderiales</taxon>
        <taxon>Oxalobacteraceae</taxon>
        <taxon>Telluria group</taxon>
        <taxon>Duganella</taxon>
    </lineage>
</organism>
<name>A0A845I253_9BURK</name>
<dbReference type="Pfam" id="PF13746">
    <property type="entry name" value="Fer4_18"/>
    <property type="match status" value="1"/>
</dbReference>